<organism evidence="2">
    <name type="scientific">Thiothrix fructosivorans</name>
    <dbReference type="NCBI Taxonomy" id="111770"/>
    <lineage>
        <taxon>Bacteria</taxon>
        <taxon>Pseudomonadati</taxon>
        <taxon>Pseudomonadota</taxon>
        <taxon>Gammaproteobacteria</taxon>
        <taxon>Thiotrichales</taxon>
        <taxon>Thiotrichaceae</taxon>
        <taxon>Thiothrix</taxon>
    </lineage>
</organism>
<dbReference type="InterPro" id="IPR012337">
    <property type="entry name" value="RNaseH-like_sf"/>
</dbReference>
<evidence type="ECO:0008006" key="4">
    <source>
        <dbReference type="Google" id="ProtNLM"/>
    </source>
</evidence>
<dbReference type="EMBL" id="JAFMPM010000006">
    <property type="protein sequence ID" value="MBO0612313.1"/>
    <property type="molecule type" value="Genomic_DNA"/>
</dbReference>
<dbReference type="Gene3D" id="3.90.350.10">
    <property type="entry name" value="Transposase Inhibitor Protein From Tn5, Chain A, domain 1"/>
    <property type="match status" value="1"/>
</dbReference>
<dbReference type="RefSeq" id="WP_207250006.1">
    <property type="nucleotide sequence ID" value="NZ_JAFMPM010000006.1"/>
</dbReference>
<sequence>MVHIIDREADSVGHIRQWQQAGYRWLVRVKGNSRLTHQGQTTNGKTLAQQLPFEKVREVIHQGKPQWQWLAETTVSLTRPRQTQS</sequence>
<accession>A0A8B0SMB1</accession>
<gene>
    <name evidence="2" type="ORF">J1836_007710</name>
    <name evidence="1" type="ORF">J1836_05115</name>
</gene>
<reference evidence="2" key="2">
    <citation type="submission" date="2021-04" db="EMBL/GenBank/DDBJ databases">
        <title>Complete Genome and methylome analysis of Thiothrix fructosivorans ATCC 49748.</title>
        <authorList>
            <person name="Fomenkov A."/>
            <person name="Sun L."/>
            <person name="Vincze T."/>
            <person name="Grabovich M.Y."/>
            <person name="Roberts R.J."/>
        </authorList>
    </citation>
    <scope>NUCLEOTIDE SEQUENCE</scope>
    <source>
        <strain evidence="2">ATCC 49748</strain>
    </source>
</reference>
<evidence type="ECO:0000313" key="1">
    <source>
        <dbReference type="EMBL" id="MBO0612313.1"/>
    </source>
</evidence>
<keyword evidence="3" id="KW-1185">Reference proteome</keyword>
<protein>
    <recommendedName>
        <fullName evidence="4">Transposase</fullName>
    </recommendedName>
</protein>
<dbReference type="EMBL" id="CP072748">
    <property type="protein sequence ID" value="QTX12201.1"/>
    <property type="molecule type" value="Genomic_DNA"/>
</dbReference>
<dbReference type="SUPFAM" id="SSF53098">
    <property type="entry name" value="Ribonuclease H-like"/>
    <property type="match status" value="1"/>
</dbReference>
<dbReference type="AlphaFoldDB" id="A0A8B0SMB1"/>
<dbReference type="Proteomes" id="UP000664466">
    <property type="component" value="Unassembled WGS sequence"/>
</dbReference>
<evidence type="ECO:0000313" key="2">
    <source>
        <dbReference type="EMBL" id="QTX12201.1"/>
    </source>
</evidence>
<reference evidence="1 3" key="1">
    <citation type="submission" date="2021-03" db="EMBL/GenBank/DDBJ databases">
        <title>Draft genome and methylome analysis of Thiotrix fructosivoruns ATCC 49748.</title>
        <authorList>
            <person name="Fomenkov A."/>
            <person name="Grabovich M.Y."/>
            <person name="Roberts R.J."/>
        </authorList>
    </citation>
    <scope>NUCLEOTIDE SEQUENCE [LARGE SCALE GENOMIC DNA]</scope>
    <source>
        <strain evidence="1 3">ATCC 49748</strain>
    </source>
</reference>
<name>A0A8B0SMB1_9GAMM</name>
<evidence type="ECO:0000313" key="3">
    <source>
        <dbReference type="Proteomes" id="UP000664466"/>
    </source>
</evidence>
<proteinExistence type="predicted"/>